<keyword evidence="1" id="KW-0472">Membrane</keyword>
<feature type="transmembrane region" description="Helical" evidence="1">
    <location>
        <begin position="672"/>
        <end position="690"/>
    </location>
</feature>
<keyword evidence="1" id="KW-1133">Transmembrane helix</keyword>
<keyword evidence="1" id="KW-0812">Transmembrane</keyword>
<evidence type="ECO:0000256" key="1">
    <source>
        <dbReference type="SAM" id="Phobius"/>
    </source>
</evidence>
<dbReference type="Gene3D" id="2.60.40.1120">
    <property type="entry name" value="Carboxypeptidase-like, regulatory domain"/>
    <property type="match status" value="1"/>
</dbReference>
<sequence>MKRFGILLALLVLVSALSVGTSPVRADTFDEKMRVVFTLSESYDVQQALNALNWSDNPHWYDSTTLILLDGKNVIVKSSDMWDLFKEGSQTIDSSNWKANEIASQILQTLIDAGVVSADAHYTKVTAQSKYVDNAKYVYIVHYYIKNSQKREFNVELAYAKLFWRMQAYTNWDHGQTVVNIYDSATEDNTVSREYYYKGTGKPTHTREGELLVNTWQSYINNKTVSVYTEAAAYYTSDSWMRFRLIFFSNKDYSNGIDGIKGNPGVSSSEIIRIQYTPTTYIVHITLKDALTGQPLTGVTVKEGDTVLGTINDGQSLELTKGTHTLIFEKPGYWSVTKEVNVQGDMTLNIEMYPDSAAFKLENFPADISIPENTIYELTFTLSPIDTSATYNTYLSLSGLSDVLEVKKNGQVISPESGRYYLGDISGDTQITIKFKAGSVGTHSFTITITSNDAIASRTYTTVKQVSYEVVPLPFSIQFPQEWQVGKNTVRISESNGDQLTVLLVLKDKDGNEVWSESAVLGPYEARDFQLNVPAEGSYTLEIQYNGKIAQWSITVNPVISLVTKTVQVKKGGEGVVMLHFKNPSDSVLYYTIILEGGFLANQINKTISLAPLSEKDVSIAFAVPSDLQYDAYELNVKVLQGNATVFQDKVAVTITDSVGFSLPIGSGSSNWLLYGIVGLVIIAILVALARR</sequence>
<accession>A0A5J6XTB4</accession>
<dbReference type="RefSeq" id="WP_216082427.1">
    <property type="nucleotide sequence ID" value="NZ_MN477947.1"/>
</dbReference>
<dbReference type="AlphaFoldDB" id="A0A5J6XTB4"/>
<keyword evidence="2" id="KW-0614">Plasmid</keyword>
<evidence type="ECO:0008006" key="3">
    <source>
        <dbReference type="Google" id="ProtNLM"/>
    </source>
</evidence>
<dbReference type="SUPFAM" id="SSF49464">
    <property type="entry name" value="Carboxypeptidase regulatory domain-like"/>
    <property type="match status" value="1"/>
</dbReference>
<evidence type="ECO:0000313" key="2">
    <source>
        <dbReference type="EMBL" id="QFN51287.1"/>
    </source>
</evidence>
<dbReference type="InterPro" id="IPR008969">
    <property type="entry name" value="CarboxyPept-like_regulatory"/>
</dbReference>
<dbReference type="EMBL" id="MN477947">
    <property type="protein sequence ID" value="QFN51287.1"/>
    <property type="molecule type" value="Genomic_DNA"/>
</dbReference>
<organism evidence="2">
    <name type="scientific">Pyrococcus abyssi</name>
    <dbReference type="NCBI Taxonomy" id="29292"/>
    <lineage>
        <taxon>Archaea</taxon>
        <taxon>Methanobacteriati</taxon>
        <taxon>Methanobacteriota</taxon>
        <taxon>Thermococci</taxon>
        <taxon>Thermococcales</taxon>
        <taxon>Thermococcaceae</taxon>
        <taxon>Pyrococcus</taxon>
    </lineage>
</organism>
<reference evidence="2" key="1">
    <citation type="journal article" date="2019" name="Environ. Microbiol.">
        <title>The global distribution and evolutionary history of the pT26-2 archaeal plasmid family.</title>
        <authorList>
            <person name="Badel C."/>
            <person name="Erauso G."/>
            <person name="Gomez A."/>
            <person name="Catchpole R."/>
            <person name="Gonnet M."/>
            <person name="Oberto J."/>
            <person name="Forterre P."/>
            <person name="Da Cunha V."/>
        </authorList>
    </citation>
    <scope>NUCLEOTIDE SEQUENCE</scope>
    <source>
        <strain evidence="2">GE2</strain>
        <plasmid evidence="2">pGE2</plasmid>
    </source>
</reference>
<proteinExistence type="predicted"/>
<protein>
    <recommendedName>
        <fullName evidence="3">PEGA domain-containing protein</fullName>
    </recommendedName>
</protein>
<geneLocation type="plasmid" evidence="2">
    <name>pGE2</name>
</geneLocation>
<name>A0A5J6XTB4_PYRAY</name>